<dbReference type="PROSITE" id="PS00108">
    <property type="entry name" value="PROTEIN_KINASE_ST"/>
    <property type="match status" value="1"/>
</dbReference>
<evidence type="ECO:0000256" key="8">
    <source>
        <dbReference type="PIRSR" id="PIRSR630616-3"/>
    </source>
</evidence>
<dbReference type="PROSITE" id="PS50011">
    <property type="entry name" value="PROTEIN_KINASE_DOM"/>
    <property type="match status" value="1"/>
</dbReference>
<dbReference type="OMA" id="NARYHAP"/>
<keyword evidence="5 7" id="KW-0067">ATP-binding</keyword>
<dbReference type="PROSITE" id="PS51257">
    <property type="entry name" value="PROKAR_LIPOPROTEIN"/>
    <property type="match status" value="1"/>
</dbReference>
<feature type="binding site" evidence="7">
    <location>
        <position position="141"/>
    </location>
    <ligand>
        <name>ATP</name>
        <dbReference type="ChEBI" id="CHEBI:30616"/>
    </ligand>
</feature>
<name>A0A067BVQ4_SAPPC</name>
<keyword evidence="1 10" id="KW-0723">Serine/threonine-protein kinase</keyword>
<sequence length="247" mass="27475">MDKYRCIKEIGVGVHATVNLAVTLSCDHLVALKMIPLSTADPCCVRREIELPIRIRHANLMKLYEAFFTDAHIVLVTELCPNGDLVAYTKARAPLPLPVIQKLVRQIATGLAALHAGRVIHCDIKPANIFLDYNENIKIGDYGYCIARMRDERRRRPIRGNARYHAPELILDEPSDFKIDVWALGIVFCELLANAAHLPHFVVRGAIDIPEHTPAALHDLIAGMLEPEPEHRLSSAEVAAHPTLASL</sequence>
<dbReference type="SUPFAM" id="SSF56112">
    <property type="entry name" value="Protein kinase-like (PK-like)"/>
    <property type="match status" value="1"/>
</dbReference>
<evidence type="ECO:0000256" key="5">
    <source>
        <dbReference type="ARBA" id="ARBA00022840"/>
    </source>
</evidence>
<dbReference type="PROSITE" id="PS00107">
    <property type="entry name" value="PROTEIN_KINASE_ATP"/>
    <property type="match status" value="1"/>
</dbReference>
<dbReference type="RefSeq" id="XP_012206878.1">
    <property type="nucleotide sequence ID" value="XM_012351488.1"/>
</dbReference>
<organism evidence="12 13">
    <name type="scientific">Saprolegnia parasitica (strain CBS 223.65)</name>
    <dbReference type="NCBI Taxonomy" id="695850"/>
    <lineage>
        <taxon>Eukaryota</taxon>
        <taxon>Sar</taxon>
        <taxon>Stramenopiles</taxon>
        <taxon>Oomycota</taxon>
        <taxon>Saprolegniomycetes</taxon>
        <taxon>Saprolegniales</taxon>
        <taxon>Saprolegniaceae</taxon>
        <taxon>Saprolegnia</taxon>
    </lineage>
</organism>
<dbReference type="Pfam" id="PF00069">
    <property type="entry name" value="Pkinase"/>
    <property type="match status" value="1"/>
</dbReference>
<dbReference type="CDD" id="cd14014">
    <property type="entry name" value="STKc_PknB_like"/>
    <property type="match status" value="1"/>
</dbReference>
<dbReference type="InterPro" id="IPR011009">
    <property type="entry name" value="Kinase-like_dom_sf"/>
</dbReference>
<dbReference type="SMART" id="SM00220">
    <property type="entry name" value="S_TKc"/>
    <property type="match status" value="1"/>
</dbReference>
<gene>
    <name evidence="12" type="ORF">SPRG_11305</name>
</gene>
<evidence type="ECO:0000313" key="12">
    <source>
        <dbReference type="EMBL" id="KDO22353.1"/>
    </source>
</evidence>
<dbReference type="AlphaFoldDB" id="A0A067BVQ4"/>
<dbReference type="STRING" id="695850.A0A067BVQ4"/>
<dbReference type="VEuPathDB" id="FungiDB:SPRG_11305"/>
<evidence type="ECO:0000256" key="7">
    <source>
        <dbReference type="PIRSR" id="PIRSR630616-2"/>
    </source>
</evidence>
<dbReference type="InterPro" id="IPR030616">
    <property type="entry name" value="Aur-like"/>
</dbReference>
<evidence type="ECO:0000313" key="13">
    <source>
        <dbReference type="Proteomes" id="UP000030745"/>
    </source>
</evidence>
<evidence type="ECO:0000256" key="4">
    <source>
        <dbReference type="ARBA" id="ARBA00022777"/>
    </source>
</evidence>
<evidence type="ECO:0000256" key="10">
    <source>
        <dbReference type="RuleBase" id="RU000304"/>
    </source>
</evidence>
<dbReference type="GO" id="GO:0005524">
    <property type="term" value="F:ATP binding"/>
    <property type="evidence" value="ECO:0007669"/>
    <property type="project" value="UniProtKB-UniRule"/>
</dbReference>
<dbReference type="InterPro" id="IPR008271">
    <property type="entry name" value="Ser/Thr_kinase_AS"/>
</dbReference>
<feature type="cross-link" description="Glycyl lysine isopeptide (Lys-Gly) (interchain with G-Cter in SUMO2)" evidence="8">
    <location>
        <position position="125"/>
    </location>
</feature>
<proteinExistence type="inferred from homology"/>
<dbReference type="KEGG" id="spar:SPRG_11305"/>
<evidence type="ECO:0000256" key="9">
    <source>
        <dbReference type="PROSITE-ProRule" id="PRU10141"/>
    </source>
</evidence>
<evidence type="ECO:0000256" key="6">
    <source>
        <dbReference type="PIRSR" id="PIRSR630616-1"/>
    </source>
</evidence>
<dbReference type="EMBL" id="KK583269">
    <property type="protein sequence ID" value="KDO22353.1"/>
    <property type="molecule type" value="Genomic_DNA"/>
</dbReference>
<dbReference type="GeneID" id="24133351"/>
<evidence type="ECO:0000256" key="2">
    <source>
        <dbReference type="ARBA" id="ARBA00022679"/>
    </source>
</evidence>
<feature type="binding site" evidence="7 9">
    <location>
        <position position="33"/>
    </location>
    <ligand>
        <name>ATP</name>
        <dbReference type="ChEBI" id="CHEBI:30616"/>
    </ligand>
</feature>
<evidence type="ECO:0000256" key="3">
    <source>
        <dbReference type="ARBA" id="ARBA00022741"/>
    </source>
</evidence>
<keyword evidence="3 7" id="KW-0547">Nucleotide-binding</keyword>
<dbReference type="Proteomes" id="UP000030745">
    <property type="component" value="Unassembled WGS sequence"/>
</dbReference>
<dbReference type="Gene3D" id="1.10.510.10">
    <property type="entry name" value="Transferase(Phosphotransferase) domain 1"/>
    <property type="match status" value="1"/>
</dbReference>
<dbReference type="GO" id="GO:0004674">
    <property type="term" value="F:protein serine/threonine kinase activity"/>
    <property type="evidence" value="ECO:0007669"/>
    <property type="project" value="UniProtKB-KW"/>
</dbReference>
<reference evidence="12 13" key="1">
    <citation type="journal article" date="2013" name="PLoS Genet.">
        <title>Distinctive expansion of potential virulence genes in the genome of the oomycete fish pathogen Saprolegnia parasitica.</title>
        <authorList>
            <person name="Jiang R.H."/>
            <person name="de Bruijn I."/>
            <person name="Haas B.J."/>
            <person name="Belmonte R."/>
            <person name="Lobach L."/>
            <person name="Christie J."/>
            <person name="van den Ackerveken G."/>
            <person name="Bottin A."/>
            <person name="Bulone V."/>
            <person name="Diaz-Moreno S.M."/>
            <person name="Dumas B."/>
            <person name="Fan L."/>
            <person name="Gaulin E."/>
            <person name="Govers F."/>
            <person name="Grenville-Briggs L.J."/>
            <person name="Horner N.R."/>
            <person name="Levin J.Z."/>
            <person name="Mammella M."/>
            <person name="Meijer H.J."/>
            <person name="Morris P."/>
            <person name="Nusbaum C."/>
            <person name="Oome S."/>
            <person name="Phillips A.J."/>
            <person name="van Rooyen D."/>
            <person name="Rzeszutek E."/>
            <person name="Saraiva M."/>
            <person name="Secombes C.J."/>
            <person name="Seidl M.F."/>
            <person name="Snel B."/>
            <person name="Stassen J.H."/>
            <person name="Sykes S."/>
            <person name="Tripathy S."/>
            <person name="van den Berg H."/>
            <person name="Vega-Arreguin J.C."/>
            <person name="Wawra S."/>
            <person name="Young S.K."/>
            <person name="Zeng Q."/>
            <person name="Dieguez-Uribeondo J."/>
            <person name="Russ C."/>
            <person name="Tyler B.M."/>
            <person name="van West P."/>
        </authorList>
    </citation>
    <scope>NUCLEOTIDE SEQUENCE [LARGE SCALE GENOMIC DNA]</scope>
    <source>
        <strain evidence="12 13">CBS 223.65</strain>
    </source>
</reference>
<accession>A0A067BVQ4</accession>
<evidence type="ECO:0000256" key="1">
    <source>
        <dbReference type="ARBA" id="ARBA00022527"/>
    </source>
</evidence>
<evidence type="ECO:0000259" key="11">
    <source>
        <dbReference type="PROSITE" id="PS50011"/>
    </source>
</evidence>
<dbReference type="OrthoDB" id="248923at2759"/>
<feature type="active site" description="Proton acceptor" evidence="6">
    <location>
        <position position="123"/>
    </location>
</feature>
<dbReference type="PANTHER" id="PTHR24350">
    <property type="entry name" value="SERINE/THREONINE-PROTEIN KINASE IAL-RELATED"/>
    <property type="match status" value="1"/>
</dbReference>
<feature type="domain" description="Protein kinase" evidence="11">
    <location>
        <begin position="4"/>
        <end position="244"/>
    </location>
</feature>
<keyword evidence="13" id="KW-1185">Reference proteome</keyword>
<dbReference type="InterPro" id="IPR017441">
    <property type="entry name" value="Protein_kinase_ATP_BS"/>
</dbReference>
<dbReference type="InterPro" id="IPR000719">
    <property type="entry name" value="Prot_kinase_dom"/>
</dbReference>
<protein>
    <submittedName>
        <fullName evidence="12">Serine/threonine protein kinase</fullName>
    </submittedName>
</protein>
<comment type="similarity">
    <text evidence="10">Belongs to the protein kinase superfamily.</text>
</comment>
<keyword evidence="2" id="KW-0808">Transferase</keyword>
<keyword evidence="4 12" id="KW-0418">Kinase</keyword>